<evidence type="ECO:0000313" key="5">
    <source>
        <dbReference type="Proteomes" id="UP000075243"/>
    </source>
</evidence>
<evidence type="ECO:0000256" key="1">
    <source>
        <dbReference type="ARBA" id="ARBA00009995"/>
    </source>
</evidence>
<keyword evidence="3 4" id="KW-0808">Transferase</keyword>
<protein>
    <submittedName>
        <fullName evidence="4">Cytokinin-O-glucosyltransferase 3</fullName>
        <ecNumber evidence="4">2.4.1.218</ecNumber>
    </submittedName>
</protein>
<dbReference type="OMA" id="CHNDESE"/>
<dbReference type="GO" id="GO:0050505">
    <property type="term" value="F:hydroquinone glucosyltransferase activity"/>
    <property type="evidence" value="ECO:0007669"/>
    <property type="project" value="UniProtKB-EC"/>
</dbReference>
<dbReference type="FunFam" id="3.40.50.2000:FF:000071">
    <property type="entry name" value="Glycosyltransferase"/>
    <property type="match status" value="1"/>
</dbReference>
<dbReference type="FunFam" id="3.40.50.2000:FF:000047">
    <property type="entry name" value="Glycosyltransferase"/>
    <property type="match status" value="2"/>
</dbReference>
<gene>
    <name evidence="4" type="ORF">KK1_010237</name>
</gene>
<comment type="similarity">
    <text evidence="1">Belongs to the UDP-glycosyltransferase family.</text>
</comment>
<dbReference type="CDD" id="cd03784">
    <property type="entry name" value="GT1_Gtf-like"/>
    <property type="match status" value="2"/>
</dbReference>
<proteinExistence type="inferred from homology"/>
<evidence type="ECO:0000313" key="4">
    <source>
        <dbReference type="EMBL" id="KYP70994.1"/>
    </source>
</evidence>
<dbReference type="Proteomes" id="UP000075243">
    <property type="component" value="Chromosome 3"/>
</dbReference>
<dbReference type="PANTHER" id="PTHR48047:SF229">
    <property type="entry name" value="UDP-GLYCOSYLTRANSFERASE 73C3-RELATED"/>
    <property type="match status" value="1"/>
</dbReference>
<dbReference type="InterPro" id="IPR002213">
    <property type="entry name" value="UDP_glucos_trans"/>
</dbReference>
<reference evidence="4 5" key="1">
    <citation type="journal article" date="2012" name="Nat. Biotechnol.">
        <title>Draft genome sequence of pigeonpea (Cajanus cajan), an orphan legume crop of resource-poor farmers.</title>
        <authorList>
            <person name="Varshney R.K."/>
            <person name="Chen W."/>
            <person name="Li Y."/>
            <person name="Bharti A.K."/>
            <person name="Saxena R.K."/>
            <person name="Schlueter J.A."/>
            <person name="Donoghue M.T."/>
            <person name="Azam S."/>
            <person name="Fan G."/>
            <person name="Whaley A.M."/>
            <person name="Farmer A.D."/>
            <person name="Sheridan J."/>
            <person name="Iwata A."/>
            <person name="Tuteja R."/>
            <person name="Penmetsa R.V."/>
            <person name="Wu W."/>
            <person name="Upadhyaya H.D."/>
            <person name="Yang S.P."/>
            <person name="Shah T."/>
            <person name="Saxena K.B."/>
            <person name="Michael T."/>
            <person name="McCombie W.R."/>
            <person name="Yang B."/>
            <person name="Zhang G."/>
            <person name="Yang H."/>
            <person name="Wang J."/>
            <person name="Spillane C."/>
            <person name="Cook D.R."/>
            <person name="May G.D."/>
            <person name="Xu X."/>
            <person name="Jackson S.A."/>
        </authorList>
    </citation>
    <scope>NUCLEOTIDE SEQUENCE [LARGE SCALE GENOMIC DNA]</scope>
    <source>
        <strain evidence="5">cv. Asha</strain>
    </source>
</reference>
<keyword evidence="5" id="KW-1185">Reference proteome</keyword>
<dbReference type="Gene3D" id="3.40.50.2000">
    <property type="entry name" value="Glycogen Phosphorylase B"/>
    <property type="match status" value="4"/>
</dbReference>
<accession>A0A151TVH1</accession>
<dbReference type="SUPFAM" id="SSF53756">
    <property type="entry name" value="UDP-Glycosyltransferase/glycogen phosphorylase"/>
    <property type="match status" value="2"/>
</dbReference>
<dbReference type="EMBL" id="CM003605">
    <property type="protein sequence ID" value="KYP70994.1"/>
    <property type="molecule type" value="Genomic_DNA"/>
</dbReference>
<evidence type="ECO:0000256" key="2">
    <source>
        <dbReference type="ARBA" id="ARBA00022676"/>
    </source>
</evidence>
<name>A0A151TVH1_CAJCA</name>
<dbReference type="PANTHER" id="PTHR48047">
    <property type="entry name" value="GLYCOSYLTRANSFERASE"/>
    <property type="match status" value="1"/>
</dbReference>
<keyword evidence="2 4" id="KW-0328">Glycosyltransferase</keyword>
<organism evidence="4 5">
    <name type="scientific">Cajanus cajan</name>
    <name type="common">Pigeon pea</name>
    <name type="synonym">Cajanus indicus</name>
    <dbReference type="NCBI Taxonomy" id="3821"/>
    <lineage>
        <taxon>Eukaryota</taxon>
        <taxon>Viridiplantae</taxon>
        <taxon>Streptophyta</taxon>
        <taxon>Embryophyta</taxon>
        <taxon>Tracheophyta</taxon>
        <taxon>Spermatophyta</taxon>
        <taxon>Magnoliopsida</taxon>
        <taxon>eudicotyledons</taxon>
        <taxon>Gunneridae</taxon>
        <taxon>Pentapetalae</taxon>
        <taxon>rosids</taxon>
        <taxon>fabids</taxon>
        <taxon>Fabales</taxon>
        <taxon>Fabaceae</taxon>
        <taxon>Papilionoideae</taxon>
        <taxon>50 kb inversion clade</taxon>
        <taxon>NPAAA clade</taxon>
        <taxon>indigoferoid/millettioid clade</taxon>
        <taxon>Phaseoleae</taxon>
        <taxon>Cajanus</taxon>
    </lineage>
</organism>
<dbReference type="EC" id="2.4.1.218" evidence="4"/>
<dbReference type="InterPro" id="IPR035595">
    <property type="entry name" value="UDP_glycos_trans_CS"/>
</dbReference>
<dbReference type="Pfam" id="PF00201">
    <property type="entry name" value="UDPGT"/>
    <property type="match status" value="2"/>
</dbReference>
<dbReference type="Gramene" id="C.cajan_09953.t">
    <property type="protein sequence ID" value="C.cajan_09953.t"/>
    <property type="gene ID" value="C.cajan_09953"/>
</dbReference>
<dbReference type="PROSITE" id="PS00375">
    <property type="entry name" value="UDPGT"/>
    <property type="match status" value="2"/>
</dbReference>
<sequence length="896" mass="100308">MAQGHIIPMMDIARLLAQRGVTVTIFTTPKNASRFNSVLSRAISSGLQIRLVLFHFPSKEAGLPEGCENLDMVASSDMIYKIFLAISLLQKPAEELFQQLTPKPSCIISDFCIPWTAQVAEKFHIPRISFHGFSCFCLHWWVDTSVLAHFRGAVSGLDGAFMGCFLTHAKGLGFGESFEMIILPLVHSFVDVIGDLRQSKSVLYVCFGSLCNLIPSQLVELALALEDTKRPFVWVIREGSKFQELEKWIMEEGFEERTKGRGLIIRGWAPQVLILSHPAIGGFLTHCGWNSTLEGISAGVPLITWPLFGDQFLNEKLITQVLKIGVSVGVEIPMKWGEEEKVGLQVKKEDIKKTICMVMDDDNEESRERRERAGKLSEMAKRAVEKDGSSHLDMTLLIQDIMQQSCNVQENMASEAHKPHFVLFPLMAPGHMNPMMDIAKILVHSNVIVTVVTTPHNAARFTSVFDRYFESGFRIRLAQLEFPCKEGGVPDGCENLDMIPSLGMAAAFFKATTLLQQPAEKLFEELTPPPCCIISDMCLPYTIHIAKRHNIPRISFVGASCFCLLCLHNIRIYNVEDSLTSESEYFVLPGIPDKIEMTIAQAAQPINETWKKFRSEIMAAEMASYGIIMNSFEELEPAYARDYKKVRGEKVWCIGPVSLVNKDHLDKAQRGRGSIDVSPHVKWLDCQKPGSVIYACLGSLCNLTPPQLIELGLALEASERPFIWVIREGSHSEGLEKWINEYGFEERTNGRSLLIRGWAPQLLILSHPAIGGFITHCGWNSTLEAICSGVPMVTWPLFADQFLNESLVVHVLKVGVTVGAKSPVTWGKEEEIGVMVKKEDVERAIMELMDETSESEERRKRVREFADKAKRAVEKGGSSHSNVNLLIQDIMKKNHD</sequence>
<evidence type="ECO:0000256" key="3">
    <source>
        <dbReference type="ARBA" id="ARBA00022679"/>
    </source>
</evidence>
<dbReference type="AlphaFoldDB" id="A0A151TVH1"/>